<organism evidence="2 3">
    <name type="scientific">Crateriforma conspicua</name>
    <dbReference type="NCBI Taxonomy" id="2527996"/>
    <lineage>
        <taxon>Bacteria</taxon>
        <taxon>Pseudomonadati</taxon>
        <taxon>Planctomycetota</taxon>
        <taxon>Planctomycetia</taxon>
        <taxon>Planctomycetales</taxon>
        <taxon>Planctomycetaceae</taxon>
        <taxon>Crateriforma</taxon>
    </lineage>
</organism>
<gene>
    <name evidence="2" type="ORF">V7x_05210</name>
</gene>
<evidence type="ECO:0000313" key="3">
    <source>
        <dbReference type="Proteomes" id="UP000316476"/>
    </source>
</evidence>
<dbReference type="EMBL" id="SJPZ01000001">
    <property type="protein sequence ID" value="TWU64977.1"/>
    <property type="molecule type" value="Genomic_DNA"/>
</dbReference>
<protein>
    <submittedName>
        <fullName evidence="2">Uncharacterized protein</fullName>
    </submittedName>
</protein>
<name>A0A5C6FP97_9PLAN</name>
<sequence>MYRHVGACRSDTMKTSPQRHVSIGGNSPDTGRPTATGV</sequence>
<evidence type="ECO:0000256" key="1">
    <source>
        <dbReference type="SAM" id="MobiDB-lite"/>
    </source>
</evidence>
<feature type="compositionally biased region" description="Polar residues" evidence="1">
    <location>
        <begin position="13"/>
        <end position="29"/>
    </location>
</feature>
<reference evidence="2 3" key="1">
    <citation type="submission" date="2019-02" db="EMBL/GenBank/DDBJ databases">
        <title>Deep-cultivation of Planctomycetes and their phenomic and genomic characterization uncovers novel biology.</title>
        <authorList>
            <person name="Wiegand S."/>
            <person name="Jogler M."/>
            <person name="Boedeker C."/>
            <person name="Pinto D."/>
            <person name="Vollmers J."/>
            <person name="Rivas-Marin E."/>
            <person name="Kohn T."/>
            <person name="Peeters S.H."/>
            <person name="Heuer A."/>
            <person name="Rast P."/>
            <person name="Oberbeckmann S."/>
            <person name="Bunk B."/>
            <person name="Jeske O."/>
            <person name="Meyerdierks A."/>
            <person name="Storesund J.E."/>
            <person name="Kallscheuer N."/>
            <person name="Luecker S."/>
            <person name="Lage O.M."/>
            <person name="Pohl T."/>
            <person name="Merkel B.J."/>
            <person name="Hornburger P."/>
            <person name="Mueller R.-W."/>
            <person name="Bruemmer F."/>
            <person name="Labrenz M."/>
            <person name="Spormann A.M."/>
            <person name="Op Den Camp H."/>
            <person name="Overmann J."/>
            <person name="Amann R."/>
            <person name="Jetten M.S.M."/>
            <person name="Mascher T."/>
            <person name="Medema M.H."/>
            <person name="Devos D.P."/>
            <person name="Kaster A.-K."/>
            <person name="Ovreas L."/>
            <person name="Rohde M."/>
            <person name="Galperin M.Y."/>
            <person name="Jogler C."/>
        </authorList>
    </citation>
    <scope>NUCLEOTIDE SEQUENCE [LARGE SCALE GENOMIC DNA]</scope>
    <source>
        <strain evidence="2 3">V7</strain>
    </source>
</reference>
<dbReference type="AlphaFoldDB" id="A0A5C6FP97"/>
<evidence type="ECO:0000313" key="2">
    <source>
        <dbReference type="EMBL" id="TWU64977.1"/>
    </source>
</evidence>
<dbReference type="Proteomes" id="UP000316476">
    <property type="component" value="Unassembled WGS sequence"/>
</dbReference>
<feature type="region of interest" description="Disordered" evidence="1">
    <location>
        <begin position="1"/>
        <end position="38"/>
    </location>
</feature>
<proteinExistence type="predicted"/>
<accession>A0A5C6FP97</accession>
<comment type="caution">
    <text evidence="2">The sequence shown here is derived from an EMBL/GenBank/DDBJ whole genome shotgun (WGS) entry which is preliminary data.</text>
</comment>